<dbReference type="InterPro" id="IPR036291">
    <property type="entry name" value="NAD(P)-bd_dom_sf"/>
</dbReference>
<dbReference type="Proteomes" id="UP001596548">
    <property type="component" value="Unassembled WGS sequence"/>
</dbReference>
<evidence type="ECO:0000313" key="3">
    <source>
        <dbReference type="EMBL" id="MFC7279704.1"/>
    </source>
</evidence>
<evidence type="ECO:0000313" key="4">
    <source>
        <dbReference type="Proteomes" id="UP001596548"/>
    </source>
</evidence>
<gene>
    <name evidence="3" type="ORF">ACFQS1_37585</name>
</gene>
<proteinExistence type="inferred from homology"/>
<dbReference type="SUPFAM" id="SSF51735">
    <property type="entry name" value="NAD(P)-binding Rossmann-fold domains"/>
    <property type="match status" value="1"/>
</dbReference>
<dbReference type="Pfam" id="PF13561">
    <property type="entry name" value="adh_short_C2"/>
    <property type="match status" value="1"/>
</dbReference>
<protein>
    <submittedName>
        <fullName evidence="3">SDR family NAD(P)-dependent oxidoreductase</fullName>
        <ecNumber evidence="3">1.1.1.-</ecNumber>
    </submittedName>
</protein>
<dbReference type="RefSeq" id="WP_378977282.1">
    <property type="nucleotide sequence ID" value="NZ_JBHTBJ010000058.1"/>
</dbReference>
<keyword evidence="2 3" id="KW-0560">Oxidoreductase</keyword>
<dbReference type="PRINTS" id="PR00081">
    <property type="entry name" value="GDHRDH"/>
</dbReference>
<dbReference type="CDD" id="cd05233">
    <property type="entry name" value="SDR_c"/>
    <property type="match status" value="1"/>
</dbReference>
<dbReference type="PANTHER" id="PTHR43477:SF1">
    <property type="entry name" value="DIHYDROANTICAPSIN 7-DEHYDROGENASE"/>
    <property type="match status" value="1"/>
</dbReference>
<organism evidence="3 4">
    <name type="scientific">Paractinoplanes rhizophilus</name>
    <dbReference type="NCBI Taxonomy" id="1416877"/>
    <lineage>
        <taxon>Bacteria</taxon>
        <taxon>Bacillati</taxon>
        <taxon>Actinomycetota</taxon>
        <taxon>Actinomycetes</taxon>
        <taxon>Micromonosporales</taxon>
        <taxon>Micromonosporaceae</taxon>
        <taxon>Paractinoplanes</taxon>
    </lineage>
</organism>
<name>A0ABW2I4A3_9ACTN</name>
<comment type="similarity">
    <text evidence="1">Belongs to the short-chain dehydrogenases/reductases (SDR) family.</text>
</comment>
<dbReference type="EC" id="1.1.1.-" evidence="3"/>
<dbReference type="Gene3D" id="3.40.50.720">
    <property type="entry name" value="NAD(P)-binding Rossmann-like Domain"/>
    <property type="match status" value="1"/>
</dbReference>
<dbReference type="InterPro" id="IPR051122">
    <property type="entry name" value="SDR_DHRS6-like"/>
</dbReference>
<accession>A0ABW2I4A3</accession>
<evidence type="ECO:0000256" key="1">
    <source>
        <dbReference type="ARBA" id="ARBA00006484"/>
    </source>
</evidence>
<dbReference type="InterPro" id="IPR002347">
    <property type="entry name" value="SDR_fam"/>
</dbReference>
<dbReference type="EMBL" id="JBHTBJ010000058">
    <property type="protein sequence ID" value="MFC7279704.1"/>
    <property type="molecule type" value="Genomic_DNA"/>
</dbReference>
<dbReference type="PANTHER" id="PTHR43477">
    <property type="entry name" value="DIHYDROANTICAPSIN 7-DEHYDROGENASE"/>
    <property type="match status" value="1"/>
</dbReference>
<keyword evidence="4" id="KW-1185">Reference proteome</keyword>
<comment type="caution">
    <text evidence="3">The sequence shown here is derived from an EMBL/GenBank/DDBJ whole genome shotgun (WGS) entry which is preliminary data.</text>
</comment>
<reference evidence="4" key="1">
    <citation type="journal article" date="2019" name="Int. J. Syst. Evol. Microbiol.">
        <title>The Global Catalogue of Microorganisms (GCM) 10K type strain sequencing project: providing services to taxonomists for standard genome sequencing and annotation.</title>
        <authorList>
            <consortium name="The Broad Institute Genomics Platform"/>
            <consortium name="The Broad Institute Genome Sequencing Center for Infectious Disease"/>
            <person name="Wu L."/>
            <person name="Ma J."/>
        </authorList>
    </citation>
    <scope>NUCLEOTIDE SEQUENCE [LARGE SCALE GENOMIC DNA]</scope>
    <source>
        <strain evidence="4">XZYJT-10</strain>
    </source>
</reference>
<evidence type="ECO:0000256" key="2">
    <source>
        <dbReference type="ARBA" id="ARBA00023002"/>
    </source>
</evidence>
<sequence>MKSVLIIGATQGTGRLLAAEYASRGANVIITGRSPERATEVADELSKDVSGTVTGLALDLTRPAELAEILAPVERVDRLAVVGMIRDRNTIGAYDVAKASLLAVTKVVGYTAVVSALAPRMAPDASVLFFGGVAKDYPYPGSTTVTAVNGAITGLIRTLSVELAPVRVNAIHPGPIEDSPFWHGNPAVATILEGFRKDSLIGRLGTMSEIVDACLFLLENSLANGIDLNVDGGHI</sequence>
<dbReference type="GO" id="GO:0016491">
    <property type="term" value="F:oxidoreductase activity"/>
    <property type="evidence" value="ECO:0007669"/>
    <property type="project" value="UniProtKB-KW"/>
</dbReference>